<dbReference type="Proteomes" id="UP001530315">
    <property type="component" value="Unassembled WGS sequence"/>
</dbReference>
<evidence type="ECO:0000256" key="1">
    <source>
        <dbReference type="SAM" id="MobiDB-lite"/>
    </source>
</evidence>
<sequence length="1880" mass="210691">MAPSQVAYWIPALLRTLLLSSEYFNGDTSSAKGFDKSDNGTTMKKEHPKTTTVNLKVTSTKFSRNPFSATIQFLTLSGLIICQAGKDTIRNDEPRIRNDEQTMQTTDDSDTKHILHGFTHGSVNNQDFANAFKDVAKSKSNLRTQKNDLKAALSELDDGLMFGLSDEIGKTLSEIRRYSPDDIAGAPKALRASSLALSQIKDYISNSDAIASMPSSFQTLFNTVLQELNTAETQVEIVEGLISKYYIPDESKSKSDATTAVSRERVLSSSKSSSKKTNYDLGISQADYHLRARNSAMQKTRHNIDNAFGHQQGYHGARHSRSNGGRHRRLVDDNTTCASIDEGKHKEEQCLRLAACARNYNLYDMFVFFFGDDINFDTGIVSEDEKITAYDEIKLVDKLTIITSLSGEILNNINISNVIGPGDKCDQLLQQFHRFDEGLSLAGKWAGGSVTGVCRGWGTSKFMTLQAMYQITKKALSPDAQIENCVRGIMDDFNQDPANFKATLPKPRNVTNATTNKTTTITDPWEPCKSQVDLTFENVLKQAIIDKTVANIKKRFKCLYYSYRNKVFGEDLDAIKELEAGEERNPCLGFFDKPLFETATEDEIKGGGFGLAAFFDYKFFPAKLPSRDDRFKKGWLFDYDIFQEFDSAEAGDLVIAVFDEFSGCANDLVNLTETEDRKIFSFSNERFHPYAPFPDSRNQFQIPKSIDATDIDKHGQLQSKYLDEIFDYVQVDLSNGQIDYGGGGSGTFDRSITPNLNTNLKKWLAARFKERDVFDAQYQYFKENEREFTYFTEKFKKQQDDWFGLGLDITSLDTSIALIFGNKTTIGQVCSFVKGLKEKTVEDVPGFCCLDAPYSSSDWGEKFSCSKYVKSPDGTSRVTQKNSTDCNMLGPVTSGFNEAACDIFQGTWCPTPRDCSALVECIADATAKVEFRSDRKAFLVYLDGAPKVKPDERKDPTKCAKLREYFDYDPEYPDDGRICAEVRNLQCFTDFENLDGFSTGSSGGGQNGAKPDPARFPQISVKTENKQMTLEQFDEAARIGWTTANFILEKALFAIGVTLEFIGDQDGLCITFVSAVPGTASACKVPLYISKQILRALFIVVYLALDISTKVYEELVDGQNGGFEEERQEVTRFNVGIVHDNVISLFNLAQQLKVLLGGVLVAMPSNDGEDDETRRRLTADCEDAINGKCNDYTKVSCEDPKFLCGGTNTNWNYVAFLKSVGCDGFDSDGDEKKDNCEDRYAPSFVIRDAVYFRGDDSDTTRLVYREEVFKSEQSVKNFLGYQFSVFDDCQPSENLELIIDRTGGSCRETHYAVTPVQNIAACNGRNSSGPPFNIPFVNPLFGVSKNVTVQLDEEPPVVHCGFRLDSSLGIDDVSDDGRTLYHYMMKLSDSPEDRFNEANFFYNVVDNCEDNVRLDVVVKSNELDLHNNEVAKLKKYAVAGSIEDHVEFLYEDYSCDSSRFQNSPNLTQEEYLATLAQSWPCKKDSTMSNAHFRFYTVTVVATDFAGNTGRDTCNVVLLPYCYTERNGCNSTREKYEMSYGFYPAKKEVDDTIANKSQRVLYTIAQDFLYKSTPTATSQPSPTLPTTLEPTFSPTLKPTTNKSCEDSSYIGCSKVSCQDPKRLCDGTWNYDYIAYLIGAGCDNIDSDGDGEQPDNCEDRYPPSLTIRDSAFFRGDADDTTRLVYREEVFKSEKFARNFLGYQFGAVVDDCQPSENLELIINNRTGSCRETRYTVTPVQNIAACNGRNSSGPPTNIPFVNPLPGASKFVTVQLDEEPPVIQCGFRRECTQGVNVVSGDGRTLYHYRSKLTDISDYELNEAKFFYNVVDNCETDIQIDVVVETNELDLHNNKVAELVKYAVTGSGRDVEFLYEDYRQILLWET</sequence>
<comment type="caution">
    <text evidence="3">The sequence shown here is derived from an EMBL/GenBank/DDBJ whole genome shotgun (WGS) entry which is preliminary data.</text>
</comment>
<gene>
    <name evidence="3" type="ORF">ACHAW5_001907</name>
</gene>
<evidence type="ECO:0000313" key="3">
    <source>
        <dbReference type="EMBL" id="KAL3786294.1"/>
    </source>
</evidence>
<dbReference type="EMBL" id="JALLAZ020000837">
    <property type="protein sequence ID" value="KAL3786294.1"/>
    <property type="molecule type" value="Genomic_DNA"/>
</dbReference>
<feature type="region of interest" description="Disordered" evidence="1">
    <location>
        <begin position="253"/>
        <end position="276"/>
    </location>
</feature>
<keyword evidence="4" id="KW-1185">Reference proteome</keyword>
<accession>A0ABD3PE03</accession>
<proteinExistence type="predicted"/>
<organism evidence="3 4">
    <name type="scientific">Stephanodiscus triporus</name>
    <dbReference type="NCBI Taxonomy" id="2934178"/>
    <lineage>
        <taxon>Eukaryota</taxon>
        <taxon>Sar</taxon>
        <taxon>Stramenopiles</taxon>
        <taxon>Ochrophyta</taxon>
        <taxon>Bacillariophyta</taxon>
        <taxon>Coscinodiscophyceae</taxon>
        <taxon>Thalassiosirophycidae</taxon>
        <taxon>Stephanodiscales</taxon>
        <taxon>Stephanodiscaceae</taxon>
        <taxon>Stephanodiscus</taxon>
    </lineage>
</organism>
<evidence type="ECO:0000313" key="4">
    <source>
        <dbReference type="Proteomes" id="UP001530315"/>
    </source>
</evidence>
<feature type="signal peptide" evidence="2">
    <location>
        <begin position="1"/>
        <end position="21"/>
    </location>
</feature>
<protein>
    <submittedName>
        <fullName evidence="3">Uncharacterized protein</fullName>
    </submittedName>
</protein>
<keyword evidence="2" id="KW-0732">Signal</keyword>
<feature type="chain" id="PRO_5044793147" evidence="2">
    <location>
        <begin position="22"/>
        <end position="1880"/>
    </location>
</feature>
<reference evidence="3 4" key="1">
    <citation type="submission" date="2024-10" db="EMBL/GenBank/DDBJ databases">
        <title>Updated reference genomes for cyclostephanoid diatoms.</title>
        <authorList>
            <person name="Roberts W.R."/>
            <person name="Alverson A.J."/>
        </authorList>
    </citation>
    <scope>NUCLEOTIDE SEQUENCE [LARGE SCALE GENOMIC DNA]</scope>
    <source>
        <strain evidence="3 4">AJA276-08</strain>
    </source>
</reference>
<name>A0ABD3PE03_9STRA</name>
<evidence type="ECO:0000256" key="2">
    <source>
        <dbReference type="SAM" id="SignalP"/>
    </source>
</evidence>